<dbReference type="RefSeq" id="WP_011584849.1">
    <property type="nucleotide sequence ID" value="NC_008255.1"/>
</dbReference>
<sequence>MRDKIIVTTHDELIFLIEDSVRKILSEKSEIKHNESSTLLLSLKEASEFLKLAPQTIYGFTSKRLIPFIKRGKKLYFKKNELEEWLDEGKKKSLAELNKEFKLNGNIKL</sequence>
<dbReference type="Proteomes" id="UP000001822">
    <property type="component" value="Chromosome"/>
</dbReference>
<evidence type="ECO:0000259" key="1">
    <source>
        <dbReference type="Pfam" id="PF12728"/>
    </source>
</evidence>
<dbReference type="EMBL" id="CP000383">
    <property type="protein sequence ID" value="ABG58734.1"/>
    <property type="molecule type" value="Genomic_DNA"/>
</dbReference>
<dbReference type="Pfam" id="PF12728">
    <property type="entry name" value="HTH_17"/>
    <property type="match status" value="1"/>
</dbReference>
<name>A0A6N4SR11_CYTH3</name>
<keyword evidence="3" id="KW-1185">Reference proteome</keyword>
<dbReference type="InterPro" id="IPR009061">
    <property type="entry name" value="DNA-bd_dom_put_sf"/>
</dbReference>
<proteinExistence type="predicted"/>
<dbReference type="InterPro" id="IPR041657">
    <property type="entry name" value="HTH_17"/>
</dbReference>
<evidence type="ECO:0000313" key="3">
    <source>
        <dbReference type="Proteomes" id="UP000001822"/>
    </source>
</evidence>
<dbReference type="AlphaFoldDB" id="A0A6N4SR11"/>
<accession>A0A6N4SR11</accession>
<evidence type="ECO:0000313" key="2">
    <source>
        <dbReference type="EMBL" id="ABG58734.1"/>
    </source>
</evidence>
<dbReference type="OrthoDB" id="597977at2"/>
<gene>
    <name evidence="2" type="primary">xis</name>
    <name evidence="2" type="ordered locus">CHU_1463</name>
</gene>
<dbReference type="SUPFAM" id="SSF46955">
    <property type="entry name" value="Putative DNA-binding domain"/>
    <property type="match status" value="1"/>
</dbReference>
<dbReference type="KEGG" id="chu:CHU_1463"/>
<reference evidence="2 3" key="1">
    <citation type="journal article" date="2007" name="Appl. Environ. Microbiol.">
        <title>Genome sequence of the cellulolytic gliding bacterium Cytophaga hutchinsonii.</title>
        <authorList>
            <person name="Xie G."/>
            <person name="Bruce D.C."/>
            <person name="Challacombe J.F."/>
            <person name="Chertkov O."/>
            <person name="Detter J.C."/>
            <person name="Gilna P."/>
            <person name="Han C.S."/>
            <person name="Lucas S."/>
            <person name="Misra M."/>
            <person name="Myers G.L."/>
            <person name="Richardson P."/>
            <person name="Tapia R."/>
            <person name="Thayer N."/>
            <person name="Thompson L.S."/>
            <person name="Brettin T.S."/>
            <person name="Henrissat B."/>
            <person name="Wilson D.B."/>
            <person name="McBride M.J."/>
        </authorList>
    </citation>
    <scope>NUCLEOTIDE SEQUENCE [LARGE SCALE GENOMIC DNA]</scope>
    <source>
        <strain evidence="3">ATCC 33406 / DSM 1761 / CIP 103989 / NBRC 15051 / NCIMB 9469 / D465</strain>
    </source>
</reference>
<feature type="domain" description="Helix-turn-helix" evidence="1">
    <location>
        <begin position="40"/>
        <end position="89"/>
    </location>
</feature>
<protein>
    <submittedName>
        <fullName evidence="2">Excisionase</fullName>
    </submittedName>
</protein>
<organism evidence="2 3">
    <name type="scientific">Cytophaga hutchinsonii (strain ATCC 33406 / DSM 1761 / CIP 103989 / NBRC 15051 / NCIMB 9469 / D465)</name>
    <dbReference type="NCBI Taxonomy" id="269798"/>
    <lineage>
        <taxon>Bacteria</taxon>
        <taxon>Pseudomonadati</taxon>
        <taxon>Bacteroidota</taxon>
        <taxon>Cytophagia</taxon>
        <taxon>Cytophagales</taxon>
        <taxon>Cytophagaceae</taxon>
        <taxon>Cytophaga</taxon>
    </lineage>
</organism>